<sequence>MKPIKERMDESILVCVYYGPNGERLIQRGCKIANMMKCPLYILTVDPKPFDELDAEKSAYISQWKELAEKHNADAFIIKDNEKRPISKVIAEVSRERNVTQIILGQTAQSRWEQIAKGSIINSLLREVPFVDLHIISVSRALKNPDGHFEKGCRAYLVEEDDQYRLTFKHTKAMRYEGIFFKESGTDFNNGLFKFMKDRETLQVQVEEGIVKDLTNVSVQPNDSEDDDYL</sequence>
<reference evidence="2" key="2">
    <citation type="submission" date="2016-01" db="EMBL/GenBank/DDBJ databases">
        <authorList>
            <person name="McClelland M."/>
            <person name="Jain A."/>
            <person name="Saraogi P."/>
            <person name="Mendelson R."/>
            <person name="Westerman R."/>
            <person name="SanMiguel P."/>
            <person name="Csonka L."/>
        </authorList>
    </citation>
    <scope>NUCLEOTIDE SEQUENCE</scope>
    <source>
        <strain evidence="2">M19</strain>
    </source>
</reference>
<protein>
    <submittedName>
        <fullName evidence="2">Histidine kinase</fullName>
    </submittedName>
</protein>
<dbReference type="Proteomes" id="UP000322997">
    <property type="component" value="Unassembled WGS sequence"/>
</dbReference>
<reference evidence="4" key="1">
    <citation type="submission" date="2016-01" db="EMBL/GenBank/DDBJ databases">
        <title>Whole genome sequencing of Bhargavaea cecembensis T14.</title>
        <authorList>
            <person name="Hong K.W."/>
        </authorList>
    </citation>
    <scope>NUCLEOTIDE SEQUENCE [LARGE SCALE GENOMIC DNA]</scope>
    <source>
        <strain evidence="4">M19</strain>
    </source>
</reference>
<dbReference type="PANTHER" id="PTHR45569">
    <property type="entry name" value="SENSOR PROTEIN KDPD"/>
    <property type="match status" value="1"/>
</dbReference>
<name>A0A0J5TF24_9BACI</name>
<dbReference type="InterPro" id="IPR006016">
    <property type="entry name" value="UspA"/>
</dbReference>
<proteinExistence type="predicted"/>
<keyword evidence="2" id="KW-0808">Transferase</keyword>
<dbReference type="CDD" id="cd01987">
    <property type="entry name" value="USP_KdpD-like"/>
    <property type="match status" value="1"/>
</dbReference>
<dbReference type="EMBL" id="LQQY01000009">
    <property type="protein sequence ID" value="KZE50648.1"/>
    <property type="molecule type" value="Genomic_DNA"/>
</dbReference>
<comment type="caution">
    <text evidence="2">The sequence shown here is derived from an EMBL/GenBank/DDBJ whole genome shotgun (WGS) entry which is preliminary data.</text>
</comment>
<dbReference type="RefSeq" id="WP_048005115.1">
    <property type="nucleotide sequence ID" value="NZ_BSED01000055.1"/>
</dbReference>
<dbReference type="GeneID" id="89533702"/>
<dbReference type="AlphaFoldDB" id="A0A0J5TF24"/>
<evidence type="ECO:0000259" key="1">
    <source>
        <dbReference type="Pfam" id="PF00582"/>
    </source>
</evidence>
<evidence type="ECO:0000313" key="3">
    <source>
        <dbReference type="EMBL" id="TYS55237.1"/>
    </source>
</evidence>
<keyword evidence="2" id="KW-0418">Kinase</keyword>
<dbReference type="SUPFAM" id="SSF52402">
    <property type="entry name" value="Adenine nucleotide alpha hydrolases-like"/>
    <property type="match status" value="1"/>
</dbReference>
<reference evidence="3 5" key="3">
    <citation type="submission" date="2019-08" db="EMBL/GenBank/DDBJ databases">
        <title>Bacillus genomes from the desert of Cuatro Cienegas, Coahuila.</title>
        <authorList>
            <person name="Olmedo-Alvarez G."/>
        </authorList>
    </citation>
    <scope>NUCLEOTIDE SEQUENCE [LARGE SCALE GENOMIC DNA]</scope>
    <source>
        <strain evidence="3 5">CH108_3D</strain>
    </source>
</reference>
<dbReference type="PANTHER" id="PTHR45569:SF1">
    <property type="entry name" value="SENSOR PROTEIN KDPD"/>
    <property type="match status" value="1"/>
</dbReference>
<gene>
    <name evidence="2" type="ORF">AV649_14705</name>
    <name evidence="3" type="ORF">FZC83_09865</name>
</gene>
<dbReference type="EMBL" id="VTEQ01000002">
    <property type="protein sequence ID" value="TYS55237.1"/>
    <property type="molecule type" value="Genomic_DNA"/>
</dbReference>
<dbReference type="Proteomes" id="UP000076510">
    <property type="component" value="Unassembled WGS sequence"/>
</dbReference>
<dbReference type="InterPro" id="IPR052023">
    <property type="entry name" value="Histidine_kinase_KdpD"/>
</dbReference>
<dbReference type="InterPro" id="IPR014729">
    <property type="entry name" value="Rossmann-like_a/b/a_fold"/>
</dbReference>
<evidence type="ECO:0000313" key="2">
    <source>
        <dbReference type="EMBL" id="KZE50648.1"/>
    </source>
</evidence>
<feature type="domain" description="UspA" evidence="1">
    <location>
        <begin position="11"/>
        <end position="129"/>
    </location>
</feature>
<dbReference type="GO" id="GO:0005886">
    <property type="term" value="C:plasma membrane"/>
    <property type="evidence" value="ECO:0007669"/>
    <property type="project" value="TreeGrafter"/>
</dbReference>
<dbReference type="OrthoDB" id="9806130at2"/>
<accession>A0A0J5TF24</accession>
<dbReference type="GO" id="GO:0000155">
    <property type="term" value="F:phosphorelay sensor kinase activity"/>
    <property type="evidence" value="ECO:0007669"/>
    <property type="project" value="TreeGrafter"/>
</dbReference>
<dbReference type="Gene3D" id="3.40.50.620">
    <property type="entry name" value="HUPs"/>
    <property type="match status" value="1"/>
</dbReference>
<dbReference type="PATRIC" id="fig|189381.10.peg.3022"/>
<evidence type="ECO:0000313" key="5">
    <source>
        <dbReference type="Proteomes" id="UP000322997"/>
    </source>
</evidence>
<evidence type="ECO:0000313" key="4">
    <source>
        <dbReference type="Proteomes" id="UP000076510"/>
    </source>
</evidence>
<dbReference type="Pfam" id="PF00582">
    <property type="entry name" value="Usp"/>
    <property type="match status" value="1"/>
</dbReference>
<organism evidence="2 4">
    <name type="scientific">Rossellomorea marisflavi</name>
    <dbReference type="NCBI Taxonomy" id="189381"/>
    <lineage>
        <taxon>Bacteria</taxon>
        <taxon>Bacillati</taxon>
        <taxon>Bacillota</taxon>
        <taxon>Bacilli</taxon>
        <taxon>Bacillales</taxon>
        <taxon>Bacillaceae</taxon>
        <taxon>Rossellomorea</taxon>
    </lineage>
</organism>